<dbReference type="Pfam" id="PF03943">
    <property type="entry name" value="TAP_C"/>
    <property type="match status" value="1"/>
</dbReference>
<dbReference type="InterPro" id="IPR032710">
    <property type="entry name" value="NTF2-like_dom_sf"/>
</dbReference>
<feature type="domain" description="NTF2" evidence="5">
    <location>
        <begin position="24"/>
        <end position="170"/>
    </location>
</feature>
<dbReference type="InterPro" id="IPR030217">
    <property type="entry name" value="NXF_fam"/>
</dbReference>
<feature type="domain" description="TAP-C" evidence="6">
    <location>
        <begin position="199"/>
        <end position="252"/>
    </location>
</feature>
<evidence type="ECO:0000256" key="2">
    <source>
        <dbReference type="ARBA" id="ARBA00022614"/>
    </source>
</evidence>
<dbReference type="PROSITE" id="PS51281">
    <property type="entry name" value="TAP_C"/>
    <property type="match status" value="1"/>
</dbReference>
<reference evidence="7 8" key="1">
    <citation type="submission" date="2023-05" db="EMBL/GenBank/DDBJ databases">
        <title>B98-5 Cell Line De Novo Hybrid Assembly: An Optical Mapping Approach.</title>
        <authorList>
            <person name="Kananen K."/>
            <person name="Auerbach J.A."/>
            <person name="Kautto E."/>
            <person name="Blachly J.S."/>
        </authorList>
    </citation>
    <scope>NUCLEOTIDE SEQUENCE [LARGE SCALE GENOMIC DNA]</scope>
    <source>
        <strain evidence="7">B95-8</strain>
        <tissue evidence="7">Cell line</tissue>
    </source>
</reference>
<dbReference type="InterPro" id="IPR018222">
    <property type="entry name" value="Nuclear_transport_factor_2_euk"/>
</dbReference>
<evidence type="ECO:0000259" key="5">
    <source>
        <dbReference type="PROSITE" id="PS50177"/>
    </source>
</evidence>
<dbReference type="PROSITE" id="PS50177">
    <property type="entry name" value="NTF2_DOMAIN"/>
    <property type="match status" value="1"/>
</dbReference>
<dbReference type="PANTHER" id="PTHR10662">
    <property type="entry name" value="NUCLEAR RNA EXPORT FACTOR"/>
    <property type="match status" value="1"/>
</dbReference>
<proteinExistence type="predicted"/>
<evidence type="ECO:0000313" key="7">
    <source>
        <dbReference type="EMBL" id="KAK2083628.1"/>
    </source>
</evidence>
<dbReference type="SUPFAM" id="SSF46934">
    <property type="entry name" value="UBA-like"/>
    <property type="match status" value="1"/>
</dbReference>
<evidence type="ECO:0000256" key="1">
    <source>
        <dbReference type="ARBA" id="ARBA00004123"/>
    </source>
</evidence>
<dbReference type="SMART" id="SM00804">
    <property type="entry name" value="TAP_C"/>
    <property type="match status" value="1"/>
</dbReference>
<dbReference type="Gene3D" id="3.10.450.50">
    <property type="match status" value="1"/>
</dbReference>
<dbReference type="InterPro" id="IPR005637">
    <property type="entry name" value="TAP_C_dom"/>
</dbReference>
<dbReference type="CDD" id="cd14342">
    <property type="entry name" value="UBA_TAP-C"/>
    <property type="match status" value="1"/>
</dbReference>
<comment type="caution">
    <text evidence="7">The sequence shown here is derived from an EMBL/GenBank/DDBJ whole genome shotgun (WGS) entry which is preliminary data.</text>
</comment>
<protein>
    <submittedName>
        <fullName evidence="7">Nuclear RNA export factor 3</fullName>
    </submittedName>
</protein>
<accession>A0ABQ9TFW1</accession>
<dbReference type="Proteomes" id="UP001266305">
    <property type="component" value="Unassembled WGS sequence"/>
</dbReference>
<evidence type="ECO:0000259" key="6">
    <source>
        <dbReference type="PROSITE" id="PS51281"/>
    </source>
</evidence>
<organism evidence="7 8">
    <name type="scientific">Saguinus oedipus</name>
    <name type="common">Cotton-top tamarin</name>
    <name type="synonym">Oedipomidas oedipus</name>
    <dbReference type="NCBI Taxonomy" id="9490"/>
    <lineage>
        <taxon>Eukaryota</taxon>
        <taxon>Metazoa</taxon>
        <taxon>Chordata</taxon>
        <taxon>Craniata</taxon>
        <taxon>Vertebrata</taxon>
        <taxon>Euteleostomi</taxon>
        <taxon>Mammalia</taxon>
        <taxon>Eutheria</taxon>
        <taxon>Euarchontoglires</taxon>
        <taxon>Primates</taxon>
        <taxon>Haplorrhini</taxon>
        <taxon>Platyrrhini</taxon>
        <taxon>Cebidae</taxon>
        <taxon>Callitrichinae</taxon>
        <taxon>Saguinus</taxon>
    </lineage>
</organism>
<dbReference type="SUPFAM" id="SSF54427">
    <property type="entry name" value="NTF2-like"/>
    <property type="match status" value="1"/>
</dbReference>
<sequence>MASSHLDQLYVVLKPTRGYQPVRYYLIYDSGDRQGLLGAYHDEACFSLSISFNPGDSAMSILFKYFKDNRNIKMLQDPCKCVMEKTGQDLRGQLLKHTKRDIVDFLSALPKTQHDLSSILVDMWYQTVVVFVVFEVEGQSQGSVLAFTRTFIATPGSSSSLCILNDELFLRGTSHQRTQSALLTLVPTSFSSSMPAFSQEQQKTVQGFSAQSGMNFQCSQKCLHNNQQDYSRAVLVFAPPKVYVPVTESGDLTGAEKPKPNSQS</sequence>
<dbReference type="Gene3D" id="1.10.8.10">
    <property type="entry name" value="DNA helicase RuvA subunit, C-terminal domain"/>
    <property type="match status" value="1"/>
</dbReference>
<keyword evidence="2" id="KW-0433">Leucine-rich repeat</keyword>
<dbReference type="EMBL" id="JASSZA010000023">
    <property type="protein sequence ID" value="KAK2083628.1"/>
    <property type="molecule type" value="Genomic_DNA"/>
</dbReference>
<evidence type="ECO:0000256" key="4">
    <source>
        <dbReference type="ARBA" id="ARBA00023242"/>
    </source>
</evidence>
<dbReference type="InterPro" id="IPR002075">
    <property type="entry name" value="NTF2_dom"/>
</dbReference>
<name>A0ABQ9TFW1_SAGOE</name>
<dbReference type="InterPro" id="IPR009060">
    <property type="entry name" value="UBA-like_sf"/>
</dbReference>
<evidence type="ECO:0000256" key="3">
    <source>
        <dbReference type="ARBA" id="ARBA00022737"/>
    </source>
</evidence>
<keyword evidence="4" id="KW-0539">Nucleus</keyword>
<evidence type="ECO:0000313" key="8">
    <source>
        <dbReference type="Proteomes" id="UP001266305"/>
    </source>
</evidence>
<keyword evidence="8" id="KW-1185">Reference proteome</keyword>
<keyword evidence="3" id="KW-0677">Repeat</keyword>
<dbReference type="Pfam" id="PF22602">
    <property type="entry name" value="NXF_NTF2"/>
    <property type="match status" value="1"/>
</dbReference>
<gene>
    <name evidence="7" type="primary">NXF3_1</name>
    <name evidence="7" type="ORF">P7K49_038864</name>
</gene>
<comment type="subcellular location">
    <subcellularLocation>
        <location evidence="1">Nucleus</location>
    </subcellularLocation>
</comment>
<dbReference type="PANTHER" id="PTHR10662:SF12">
    <property type="entry name" value="NUCLEAR RNA EXPORT FACTOR 3"/>
    <property type="match status" value="1"/>
</dbReference>